<dbReference type="InterPro" id="IPR036640">
    <property type="entry name" value="ABC1_TM_sf"/>
</dbReference>
<proteinExistence type="predicted"/>
<keyword evidence="6" id="KW-0547">Nucleotide-binding</keyword>
<evidence type="ECO:0000259" key="12">
    <source>
        <dbReference type="PROSITE" id="PS50929"/>
    </source>
</evidence>
<sequence>MSGDESTRPVLPIADRRTTWRVVAQDLRARPGIASTTLIAFALSNVCGLLAPWILGWLVDAAIDDAAHSDIVKAVVVLGVAGVGAGGFLLVGYVYMARLGEGTLAMLRERVVARAVRLPTSVLDRAGSGDLLTRVGDDVATVTQAINNTLPMVVGAALATGLTAVSMFGLDWRLGLAGLACAPIYAFAARWYVPRAVPLYERERLAVGERAQTLVGALDGSETLRAYRAEDPMVSSIAARSQAAMGLRLRTFRLLTTFTGWMNRAELVGLAALLSVGFLLVDDDAVSVGAVTTAALLFHRLFGPIGTLMVTFDDVQAAGVSLARLVGVIEMAEAAAPDAGQVTGSPSVRVESLTYRYDDGPVILDDVSLAVEPGERLALVGASGAGKTTLASVIAGRFMPDAGDVRVAGVSTRQLGEAGAREWVAMVSQDVHVFYGPLREDLRLAAPDAGDDDLRAALDSVGALSWVDALPDGLSTVVGENAHPLTAARAQQVALARLVLADRPIVILDEATAEAGSTGAYELECAADGVVAGRTSIVVAHRLTQALAADRVAVLEGGRVVEFGPPAELIERGAAFARLWDAWHASSGDVSVTTPS</sequence>
<keyword evidence="3" id="KW-1003">Cell membrane</keyword>
<evidence type="ECO:0000256" key="3">
    <source>
        <dbReference type="ARBA" id="ARBA00022475"/>
    </source>
</evidence>
<evidence type="ECO:0000256" key="5">
    <source>
        <dbReference type="ARBA" id="ARBA00022692"/>
    </source>
</evidence>
<keyword evidence="2" id="KW-0813">Transport</keyword>
<keyword evidence="8 10" id="KW-1133">Transmembrane helix</keyword>
<dbReference type="CDD" id="cd07346">
    <property type="entry name" value="ABC_6TM_exporters"/>
    <property type="match status" value="1"/>
</dbReference>
<dbReference type="SMART" id="SM00382">
    <property type="entry name" value="AAA"/>
    <property type="match status" value="1"/>
</dbReference>
<dbReference type="Pfam" id="PF00005">
    <property type="entry name" value="ABC_tran"/>
    <property type="match status" value="1"/>
</dbReference>
<accession>A0AA46TFS4</accession>
<organism evidence="13 14">
    <name type="scientific">Solicola gregarius</name>
    <dbReference type="NCBI Taxonomy" id="2908642"/>
    <lineage>
        <taxon>Bacteria</taxon>
        <taxon>Bacillati</taxon>
        <taxon>Actinomycetota</taxon>
        <taxon>Actinomycetes</taxon>
        <taxon>Propionibacteriales</taxon>
        <taxon>Nocardioidaceae</taxon>
        <taxon>Solicola</taxon>
    </lineage>
</organism>
<keyword evidence="5 10" id="KW-0812">Transmembrane</keyword>
<dbReference type="GO" id="GO:0034040">
    <property type="term" value="F:ATPase-coupled lipid transmembrane transporter activity"/>
    <property type="evidence" value="ECO:0007669"/>
    <property type="project" value="TreeGrafter"/>
</dbReference>
<dbReference type="InterPro" id="IPR003439">
    <property type="entry name" value="ABC_transporter-like_ATP-bd"/>
</dbReference>
<dbReference type="GO" id="GO:0140359">
    <property type="term" value="F:ABC-type transporter activity"/>
    <property type="evidence" value="ECO:0007669"/>
    <property type="project" value="InterPro"/>
</dbReference>
<dbReference type="AlphaFoldDB" id="A0AA46TFS4"/>
<feature type="transmembrane region" description="Helical" evidence="10">
    <location>
        <begin position="38"/>
        <end position="59"/>
    </location>
</feature>
<dbReference type="PANTHER" id="PTHR24221:SF654">
    <property type="entry name" value="ATP-BINDING CASSETTE SUB-FAMILY B MEMBER 6"/>
    <property type="match status" value="1"/>
</dbReference>
<feature type="domain" description="ABC transmembrane type-1" evidence="12">
    <location>
        <begin position="38"/>
        <end position="317"/>
    </location>
</feature>
<dbReference type="SUPFAM" id="SSF90123">
    <property type="entry name" value="ABC transporter transmembrane region"/>
    <property type="match status" value="1"/>
</dbReference>
<feature type="transmembrane region" description="Helical" evidence="10">
    <location>
        <begin position="71"/>
        <end position="96"/>
    </location>
</feature>
<dbReference type="SUPFAM" id="SSF52540">
    <property type="entry name" value="P-loop containing nucleoside triphosphate hydrolases"/>
    <property type="match status" value="1"/>
</dbReference>
<evidence type="ECO:0000256" key="10">
    <source>
        <dbReference type="SAM" id="Phobius"/>
    </source>
</evidence>
<dbReference type="PROSITE" id="PS50929">
    <property type="entry name" value="ABC_TM1F"/>
    <property type="match status" value="1"/>
</dbReference>
<dbReference type="InterPro" id="IPR039421">
    <property type="entry name" value="Type_1_exporter"/>
</dbReference>
<dbReference type="PANTHER" id="PTHR24221">
    <property type="entry name" value="ATP-BINDING CASSETTE SUB-FAMILY B"/>
    <property type="match status" value="1"/>
</dbReference>
<dbReference type="PROSITE" id="PS50893">
    <property type="entry name" value="ABC_TRANSPORTER_2"/>
    <property type="match status" value="1"/>
</dbReference>
<keyword evidence="9 10" id="KW-0472">Membrane</keyword>
<evidence type="ECO:0000256" key="4">
    <source>
        <dbReference type="ARBA" id="ARBA00022519"/>
    </source>
</evidence>
<dbReference type="KEGG" id="sgrg:L0C25_17695"/>
<dbReference type="GO" id="GO:0005886">
    <property type="term" value="C:plasma membrane"/>
    <property type="evidence" value="ECO:0007669"/>
    <property type="project" value="UniProtKB-SubCell"/>
</dbReference>
<protein>
    <submittedName>
        <fullName evidence="13">ABC transporter ATP-binding protein/permease</fullName>
    </submittedName>
</protein>
<dbReference type="Proteomes" id="UP001164390">
    <property type="component" value="Chromosome"/>
</dbReference>
<dbReference type="Gene3D" id="1.20.1560.10">
    <property type="entry name" value="ABC transporter type 1, transmembrane domain"/>
    <property type="match status" value="1"/>
</dbReference>
<comment type="subcellular location">
    <subcellularLocation>
        <location evidence="1">Cell membrane</location>
        <topology evidence="1">Multi-pass membrane protein</topology>
    </subcellularLocation>
</comment>
<feature type="domain" description="ABC transporter" evidence="11">
    <location>
        <begin position="348"/>
        <end position="582"/>
    </location>
</feature>
<dbReference type="RefSeq" id="WP_271633047.1">
    <property type="nucleotide sequence ID" value="NZ_CP094970.1"/>
</dbReference>
<evidence type="ECO:0000256" key="8">
    <source>
        <dbReference type="ARBA" id="ARBA00022989"/>
    </source>
</evidence>
<dbReference type="InterPro" id="IPR003593">
    <property type="entry name" value="AAA+_ATPase"/>
</dbReference>
<dbReference type="GO" id="GO:0016887">
    <property type="term" value="F:ATP hydrolysis activity"/>
    <property type="evidence" value="ECO:0007669"/>
    <property type="project" value="InterPro"/>
</dbReference>
<evidence type="ECO:0000256" key="2">
    <source>
        <dbReference type="ARBA" id="ARBA00022448"/>
    </source>
</evidence>
<dbReference type="InterPro" id="IPR027417">
    <property type="entry name" value="P-loop_NTPase"/>
</dbReference>
<evidence type="ECO:0000259" key="11">
    <source>
        <dbReference type="PROSITE" id="PS50893"/>
    </source>
</evidence>
<keyword evidence="4" id="KW-0997">Cell inner membrane</keyword>
<dbReference type="Gene3D" id="3.40.50.300">
    <property type="entry name" value="P-loop containing nucleotide triphosphate hydrolases"/>
    <property type="match status" value="1"/>
</dbReference>
<dbReference type="Pfam" id="PF00664">
    <property type="entry name" value="ABC_membrane"/>
    <property type="match status" value="1"/>
</dbReference>
<reference evidence="13" key="1">
    <citation type="submission" date="2022-01" db="EMBL/GenBank/DDBJ databases">
        <title>Nocardioidaceae gen. sp. A5X3R13.</title>
        <authorList>
            <person name="Lopez Marin M.A."/>
            <person name="Uhlik O."/>
        </authorList>
    </citation>
    <scope>NUCLEOTIDE SEQUENCE</scope>
    <source>
        <strain evidence="13">A5X3R13</strain>
    </source>
</reference>
<evidence type="ECO:0000256" key="1">
    <source>
        <dbReference type="ARBA" id="ARBA00004651"/>
    </source>
</evidence>
<evidence type="ECO:0000313" key="14">
    <source>
        <dbReference type="Proteomes" id="UP001164390"/>
    </source>
</evidence>
<dbReference type="EMBL" id="CP094970">
    <property type="protein sequence ID" value="UYM04355.1"/>
    <property type="molecule type" value="Genomic_DNA"/>
</dbReference>
<evidence type="ECO:0000256" key="7">
    <source>
        <dbReference type="ARBA" id="ARBA00022840"/>
    </source>
</evidence>
<keyword evidence="7 13" id="KW-0067">ATP-binding</keyword>
<dbReference type="GO" id="GO:0005524">
    <property type="term" value="F:ATP binding"/>
    <property type="evidence" value="ECO:0007669"/>
    <property type="project" value="UniProtKB-KW"/>
</dbReference>
<gene>
    <name evidence="13" type="ORF">L0C25_17695</name>
</gene>
<keyword evidence="14" id="KW-1185">Reference proteome</keyword>
<evidence type="ECO:0000256" key="9">
    <source>
        <dbReference type="ARBA" id="ARBA00023136"/>
    </source>
</evidence>
<evidence type="ECO:0000313" key="13">
    <source>
        <dbReference type="EMBL" id="UYM04355.1"/>
    </source>
</evidence>
<feature type="transmembrane region" description="Helical" evidence="10">
    <location>
        <begin position="150"/>
        <end position="168"/>
    </location>
</feature>
<dbReference type="InterPro" id="IPR011527">
    <property type="entry name" value="ABC1_TM_dom"/>
</dbReference>
<dbReference type="FunFam" id="3.40.50.300:FF:001001">
    <property type="entry name" value="Multidrug ABC transporter ATP-binding protein"/>
    <property type="match status" value="1"/>
</dbReference>
<name>A0AA46TFS4_9ACTN</name>
<evidence type="ECO:0000256" key="6">
    <source>
        <dbReference type="ARBA" id="ARBA00022741"/>
    </source>
</evidence>